<sequence>MENQKKNATEVNVKIDSMFGAEWVNGIIRKAEISSRRASAKCGDPRAFTLPCIIGDFKFNNCLCDLGASVSLMPLSVATRLGLYSFKPTQVKILVLVDRSTRHPEGVLENLPMQIGNFYIPTDFIVLKLDEESQERIMLGRPFLATAGAMINVREGKIDLHMDDLVLRFNLERVAKKPTIDGQTLWIDTIEEIADEISEEVCSNEHLAVARVLD</sequence>
<reference evidence="1" key="1">
    <citation type="journal article" date="2014" name="Nat. Commun.">
        <title>The emerging biofuel crop Camelina sativa retains a highly undifferentiated hexaploid genome structure.</title>
        <authorList>
            <person name="Kagale S."/>
            <person name="Koh C."/>
            <person name="Nixon J."/>
            <person name="Bollina V."/>
            <person name="Clarke W.E."/>
            <person name="Tuteja R."/>
            <person name="Spillane C."/>
            <person name="Robinson S.J."/>
            <person name="Links M.G."/>
            <person name="Clarke C."/>
            <person name="Higgins E.E."/>
            <person name="Huebert T."/>
            <person name="Sharpe A.G."/>
            <person name="Parkin I.A."/>
        </authorList>
    </citation>
    <scope>NUCLEOTIDE SEQUENCE [LARGE SCALE GENOMIC DNA]</scope>
    <source>
        <strain evidence="1">cv. DH55</strain>
    </source>
</reference>
<evidence type="ECO:0000313" key="2">
    <source>
        <dbReference type="RefSeq" id="XP_010424907.1"/>
    </source>
</evidence>
<reference evidence="2" key="2">
    <citation type="submission" date="2025-08" db="UniProtKB">
        <authorList>
            <consortium name="RefSeq"/>
        </authorList>
    </citation>
    <scope>IDENTIFICATION</scope>
    <source>
        <tissue evidence="2">Leaf</tissue>
    </source>
</reference>
<protein>
    <submittedName>
        <fullName evidence="2">Uncharacterized protein LOC104710066</fullName>
    </submittedName>
</protein>
<dbReference type="InterPro" id="IPR021109">
    <property type="entry name" value="Peptidase_aspartic_dom_sf"/>
</dbReference>
<organism evidence="1 2">
    <name type="scientific">Camelina sativa</name>
    <name type="common">False flax</name>
    <name type="synonym">Myagrum sativum</name>
    <dbReference type="NCBI Taxonomy" id="90675"/>
    <lineage>
        <taxon>Eukaryota</taxon>
        <taxon>Viridiplantae</taxon>
        <taxon>Streptophyta</taxon>
        <taxon>Embryophyta</taxon>
        <taxon>Tracheophyta</taxon>
        <taxon>Spermatophyta</taxon>
        <taxon>Magnoliopsida</taxon>
        <taxon>eudicotyledons</taxon>
        <taxon>Gunneridae</taxon>
        <taxon>Pentapetalae</taxon>
        <taxon>rosids</taxon>
        <taxon>malvids</taxon>
        <taxon>Brassicales</taxon>
        <taxon>Brassicaceae</taxon>
        <taxon>Camelineae</taxon>
        <taxon>Camelina</taxon>
    </lineage>
</organism>
<evidence type="ECO:0000313" key="1">
    <source>
        <dbReference type="Proteomes" id="UP000694864"/>
    </source>
</evidence>
<accession>A0ABM0TDU5</accession>
<dbReference type="Proteomes" id="UP000694864">
    <property type="component" value="Chromosome 1"/>
</dbReference>
<dbReference type="RefSeq" id="XP_010424907.1">
    <property type="nucleotide sequence ID" value="XM_010426605.1"/>
</dbReference>
<dbReference type="PANTHER" id="PTHR33067">
    <property type="entry name" value="RNA-DIRECTED DNA POLYMERASE-RELATED"/>
    <property type="match status" value="1"/>
</dbReference>
<proteinExistence type="predicted"/>
<name>A0ABM0TDU5_CAMSA</name>
<dbReference type="SUPFAM" id="SSF50630">
    <property type="entry name" value="Acid proteases"/>
    <property type="match status" value="1"/>
</dbReference>
<dbReference type="GeneID" id="104710066"/>
<dbReference type="PANTHER" id="PTHR33067:SF31">
    <property type="entry name" value="RNA-DIRECTED DNA POLYMERASE"/>
    <property type="match status" value="1"/>
</dbReference>
<keyword evidence="1" id="KW-1185">Reference proteome</keyword>
<gene>
    <name evidence="2" type="primary">LOC104710066</name>
</gene>
<dbReference type="Gene3D" id="2.40.70.10">
    <property type="entry name" value="Acid Proteases"/>
    <property type="match status" value="1"/>
</dbReference>
<dbReference type="CDD" id="cd00303">
    <property type="entry name" value="retropepsin_like"/>
    <property type="match status" value="1"/>
</dbReference>